<reference evidence="2" key="1">
    <citation type="submission" date="2013-10" db="EMBL/GenBank/DDBJ databases">
        <title>Genomic analysis of the causative agents of coccidiosis in chickens.</title>
        <authorList>
            <person name="Reid A.J."/>
            <person name="Blake D."/>
            <person name="Billington K."/>
            <person name="Browne H."/>
            <person name="Dunn M."/>
            <person name="Hung S."/>
            <person name="Kawahara F."/>
            <person name="Miranda-Saavedra D."/>
            <person name="Mourier T."/>
            <person name="Nagra H."/>
            <person name="Otto T.D."/>
            <person name="Rawlings N."/>
            <person name="Sanchez A."/>
            <person name="Sanders M."/>
            <person name="Subramaniam C."/>
            <person name="Tay Y."/>
            <person name="Dear P."/>
            <person name="Doerig C."/>
            <person name="Gruber A."/>
            <person name="Parkinson J."/>
            <person name="Shirley M."/>
            <person name="Wan K.L."/>
            <person name="Berriman M."/>
            <person name="Tomley F."/>
            <person name="Pain A."/>
        </authorList>
    </citation>
    <scope>NUCLEOTIDE SEQUENCE [LARGE SCALE GENOMIC DNA]</scope>
    <source>
        <strain evidence="2">Houghton</strain>
    </source>
</reference>
<proteinExistence type="predicted"/>
<sequence length="132" mass="13394">MWPFAPTSSAALNPKFREVYTCVFGPNGPEYSLQGVQDVSPGGPWGAPHWGPPQGPLSGGPPASPRGGGPSRMNSSACAAEFGASFSAAAGGPPSAAAAAAAPLGGTKRRLEAAFNKSEMKQQRLCGMWHVA</sequence>
<name>U6L0I3_EIMTE</name>
<evidence type="ECO:0000313" key="3">
    <source>
        <dbReference type="Proteomes" id="UP000030747"/>
    </source>
</evidence>
<evidence type="ECO:0000256" key="1">
    <source>
        <dbReference type="SAM" id="MobiDB-lite"/>
    </source>
</evidence>
<gene>
    <name evidence="2" type="ORF">ETH_00004035</name>
</gene>
<keyword evidence="3" id="KW-1185">Reference proteome</keyword>
<dbReference type="EMBL" id="HG675689">
    <property type="protein sequence ID" value="CDJ42089.1"/>
    <property type="molecule type" value="Genomic_DNA"/>
</dbReference>
<dbReference type="VEuPathDB" id="ToxoDB:ETH_00004035"/>
<accession>U6L0I3</accession>
<dbReference type="VEuPathDB" id="ToxoDB:ETH2_0624200"/>
<dbReference type="RefSeq" id="XP_013232839.1">
    <property type="nucleotide sequence ID" value="XM_013377385.1"/>
</dbReference>
<feature type="region of interest" description="Disordered" evidence="1">
    <location>
        <begin position="31"/>
        <end position="75"/>
    </location>
</feature>
<reference evidence="2" key="2">
    <citation type="submission" date="2013-10" db="EMBL/GenBank/DDBJ databases">
        <authorList>
            <person name="Aslett M."/>
        </authorList>
    </citation>
    <scope>NUCLEOTIDE SEQUENCE [LARGE SCALE GENOMIC DNA]</scope>
    <source>
        <strain evidence="2">Houghton</strain>
    </source>
</reference>
<dbReference type="GeneID" id="25250015"/>
<organism evidence="2 3">
    <name type="scientific">Eimeria tenella</name>
    <name type="common">Coccidian parasite</name>
    <dbReference type="NCBI Taxonomy" id="5802"/>
    <lineage>
        <taxon>Eukaryota</taxon>
        <taxon>Sar</taxon>
        <taxon>Alveolata</taxon>
        <taxon>Apicomplexa</taxon>
        <taxon>Conoidasida</taxon>
        <taxon>Coccidia</taxon>
        <taxon>Eucoccidiorida</taxon>
        <taxon>Eimeriorina</taxon>
        <taxon>Eimeriidae</taxon>
        <taxon>Eimeria</taxon>
    </lineage>
</organism>
<dbReference type="Proteomes" id="UP000030747">
    <property type="component" value="Unassembled WGS sequence"/>
</dbReference>
<dbReference type="AlphaFoldDB" id="U6L0I3"/>
<protein>
    <submittedName>
        <fullName evidence="2">Uncharacterized protein</fullName>
    </submittedName>
</protein>
<evidence type="ECO:0000313" key="2">
    <source>
        <dbReference type="EMBL" id="CDJ42089.1"/>
    </source>
</evidence>